<keyword evidence="2" id="KW-1185">Reference proteome</keyword>
<gene>
    <name evidence="1" type="ORF">GTS_01260</name>
</gene>
<evidence type="ECO:0008006" key="3">
    <source>
        <dbReference type="Google" id="ProtNLM"/>
    </source>
</evidence>
<evidence type="ECO:0000313" key="1">
    <source>
        <dbReference type="EMBL" id="GDY28493.1"/>
    </source>
</evidence>
<dbReference type="Proteomes" id="UP000298860">
    <property type="component" value="Unassembled WGS sequence"/>
</dbReference>
<organism evidence="1 2">
    <name type="scientific">Gandjariella thermophila</name>
    <dbReference type="NCBI Taxonomy" id="1931992"/>
    <lineage>
        <taxon>Bacteria</taxon>
        <taxon>Bacillati</taxon>
        <taxon>Actinomycetota</taxon>
        <taxon>Actinomycetes</taxon>
        <taxon>Pseudonocardiales</taxon>
        <taxon>Pseudonocardiaceae</taxon>
        <taxon>Gandjariella</taxon>
    </lineage>
</organism>
<evidence type="ECO:0000313" key="2">
    <source>
        <dbReference type="Proteomes" id="UP000298860"/>
    </source>
</evidence>
<accession>A0A4D4J3C3</accession>
<sequence>MTTPSPQDPVGVLRRAVDDLLHVLSVADHGRQGREEVNDALVGFTRRAQPIQQPLAELAAAEGGALAGALAHLRRAFGHLAVDDLEAGRSEVAAARGLLAPLRRPAAPDTGLTRYP</sequence>
<name>A0A4D4J3C3_9PSEU</name>
<comment type="caution">
    <text evidence="1">The sequence shown here is derived from an EMBL/GenBank/DDBJ whole genome shotgun (WGS) entry which is preliminary data.</text>
</comment>
<reference evidence="2" key="1">
    <citation type="submission" date="2019-04" db="EMBL/GenBank/DDBJ databases">
        <title>Draft genome sequence of Pseudonocardiaceae bacterium SL3-2-4.</title>
        <authorList>
            <person name="Ningsih F."/>
            <person name="Yokota A."/>
            <person name="Sakai Y."/>
            <person name="Nanatani K."/>
            <person name="Yabe S."/>
            <person name="Oetari A."/>
            <person name="Sjamsuridzal W."/>
        </authorList>
    </citation>
    <scope>NUCLEOTIDE SEQUENCE [LARGE SCALE GENOMIC DNA]</scope>
    <source>
        <strain evidence="2">SL3-2-4</strain>
    </source>
</reference>
<dbReference type="RefSeq" id="WP_137811715.1">
    <property type="nucleotide sequence ID" value="NZ_BJFL01000001.1"/>
</dbReference>
<dbReference type="AlphaFoldDB" id="A0A4D4J3C3"/>
<proteinExistence type="predicted"/>
<dbReference type="EMBL" id="BJFL01000001">
    <property type="protein sequence ID" value="GDY28493.1"/>
    <property type="molecule type" value="Genomic_DNA"/>
</dbReference>
<protein>
    <recommendedName>
        <fullName evidence="3">HPt domain-containing protein</fullName>
    </recommendedName>
</protein>